<keyword evidence="4 7" id="KW-1133">Transmembrane helix</keyword>
<comment type="subcellular location">
    <subcellularLocation>
        <location evidence="1">Membrane</location>
        <topology evidence="1">Multi-pass membrane protein</topology>
    </subcellularLocation>
</comment>
<gene>
    <name evidence="9" type="ORF">NTJ_06493</name>
</gene>
<evidence type="ECO:0000256" key="5">
    <source>
        <dbReference type="ARBA" id="ARBA00023136"/>
    </source>
</evidence>
<keyword evidence="9" id="KW-0675">Receptor</keyword>
<evidence type="ECO:0000256" key="6">
    <source>
        <dbReference type="SAM" id="MobiDB-lite"/>
    </source>
</evidence>
<feature type="transmembrane region" description="Helical" evidence="7">
    <location>
        <begin position="300"/>
        <end position="316"/>
    </location>
</feature>
<dbReference type="EMBL" id="AP028912">
    <property type="protein sequence ID" value="BES93684.1"/>
    <property type="molecule type" value="Genomic_DNA"/>
</dbReference>
<feature type="transmembrane region" description="Helical" evidence="7">
    <location>
        <begin position="410"/>
        <end position="431"/>
    </location>
</feature>
<dbReference type="PANTHER" id="PTHR10582:SF28">
    <property type="entry name" value="NANCHUNG, ISOFORM B"/>
    <property type="match status" value="1"/>
</dbReference>
<evidence type="ECO:0000313" key="9">
    <source>
        <dbReference type="EMBL" id="BES93684.1"/>
    </source>
</evidence>
<evidence type="ECO:0000256" key="1">
    <source>
        <dbReference type="ARBA" id="ARBA00004141"/>
    </source>
</evidence>
<feature type="transmembrane region" description="Helical" evidence="7">
    <location>
        <begin position="328"/>
        <end position="347"/>
    </location>
</feature>
<feature type="region of interest" description="Disordered" evidence="6">
    <location>
        <begin position="541"/>
        <end position="599"/>
    </location>
</feature>
<organism evidence="9 10">
    <name type="scientific">Nesidiocoris tenuis</name>
    <dbReference type="NCBI Taxonomy" id="355587"/>
    <lineage>
        <taxon>Eukaryota</taxon>
        <taxon>Metazoa</taxon>
        <taxon>Ecdysozoa</taxon>
        <taxon>Arthropoda</taxon>
        <taxon>Hexapoda</taxon>
        <taxon>Insecta</taxon>
        <taxon>Pterygota</taxon>
        <taxon>Neoptera</taxon>
        <taxon>Paraneoptera</taxon>
        <taxon>Hemiptera</taxon>
        <taxon>Heteroptera</taxon>
        <taxon>Panheteroptera</taxon>
        <taxon>Cimicomorpha</taxon>
        <taxon>Miridae</taxon>
        <taxon>Dicyphina</taxon>
        <taxon>Nesidiocoris</taxon>
    </lineage>
</organism>
<keyword evidence="10" id="KW-1185">Reference proteome</keyword>
<protein>
    <submittedName>
        <fullName evidence="9">Transient receptor potential cation channel subfamily V member</fullName>
    </submittedName>
</protein>
<reference evidence="9 10" key="1">
    <citation type="submission" date="2023-09" db="EMBL/GenBank/DDBJ databases">
        <title>Nesidiocoris tenuis whole genome shotgun sequence.</title>
        <authorList>
            <person name="Shibata T."/>
            <person name="Shimoda M."/>
            <person name="Kobayashi T."/>
            <person name="Uehara T."/>
        </authorList>
    </citation>
    <scope>NUCLEOTIDE SEQUENCE [LARGE SCALE GENOMIC DNA]</scope>
    <source>
        <strain evidence="9 10">Japan</strain>
    </source>
</reference>
<dbReference type="Pfam" id="PF00520">
    <property type="entry name" value="Ion_trans"/>
    <property type="match status" value="1"/>
</dbReference>
<dbReference type="InterPro" id="IPR024862">
    <property type="entry name" value="TRPV"/>
</dbReference>
<evidence type="ECO:0000256" key="4">
    <source>
        <dbReference type="ARBA" id="ARBA00022989"/>
    </source>
</evidence>
<feature type="transmembrane region" description="Helical" evidence="7">
    <location>
        <begin position="443"/>
        <end position="465"/>
    </location>
</feature>
<dbReference type="PANTHER" id="PTHR10582">
    <property type="entry name" value="TRANSIENT RECEPTOR POTENTIAL ION CHANNEL PROTEIN"/>
    <property type="match status" value="1"/>
</dbReference>
<feature type="transmembrane region" description="Helical" evidence="7">
    <location>
        <begin position="97"/>
        <end position="114"/>
    </location>
</feature>
<evidence type="ECO:0000313" key="10">
    <source>
        <dbReference type="Proteomes" id="UP001307889"/>
    </source>
</evidence>
<feature type="domain" description="Ion transport" evidence="8">
    <location>
        <begin position="271"/>
        <end position="475"/>
    </location>
</feature>
<keyword evidence="3" id="KW-0677">Repeat</keyword>
<evidence type="ECO:0000256" key="7">
    <source>
        <dbReference type="SAM" id="Phobius"/>
    </source>
</evidence>
<dbReference type="InterPro" id="IPR005821">
    <property type="entry name" value="Ion_trans_dom"/>
</dbReference>
<keyword evidence="5 7" id="KW-0472">Membrane</keyword>
<accession>A0ABN7AN74</accession>
<proteinExistence type="predicted"/>
<evidence type="ECO:0000256" key="2">
    <source>
        <dbReference type="ARBA" id="ARBA00022692"/>
    </source>
</evidence>
<keyword evidence="2 7" id="KW-0812">Transmembrane</keyword>
<dbReference type="Proteomes" id="UP001307889">
    <property type="component" value="Chromosome 4"/>
</dbReference>
<evidence type="ECO:0000256" key="3">
    <source>
        <dbReference type="ARBA" id="ARBA00022737"/>
    </source>
</evidence>
<feature type="compositionally biased region" description="Basic and acidic residues" evidence="6">
    <location>
        <begin position="548"/>
        <end position="560"/>
    </location>
</feature>
<feature type="compositionally biased region" description="Polar residues" evidence="6">
    <location>
        <begin position="571"/>
        <end position="580"/>
    </location>
</feature>
<name>A0ABN7AN74_9HEMI</name>
<feature type="transmembrane region" description="Helical" evidence="7">
    <location>
        <begin position="258"/>
        <end position="279"/>
    </location>
</feature>
<evidence type="ECO:0000259" key="8">
    <source>
        <dbReference type="Pfam" id="PF00520"/>
    </source>
</evidence>
<sequence length="599" mass="67652">MLTPAQLKYQLHSPGTFSSSVTVSLRTLAGSITCAAYPLSQIDTIDIETGNISKNSALNLVVFGEKDEHLELMDGVLVDLLHAKWNAFVKNRFYRQFFLFFLYFLISLLCFTLRPGPPSANPVEDVSPSPSTNVTDDAANITDTTTAAWEPSTDVTPINKLENLSLTTVIDLKVPDLKDLANSNIDGSNRDEGRRFCIDGLVKGPCTPDVSGVMKGKSKSQEPHGFNSSFFRTRGRVEIWWEDWGKCRLLQTNTNSDMIRLAAEIGLEVGAVLYILAALREARFLGYSMFVENLMTAPSRVMFLFSCVLMLTMPFFRFSCNEEVEDVIAVVIMLTTAPYFLFFCRGFKTVGPFVVMIYRMIMGDLLRFASIYLVFVMGFAQTYYIIFLSFDNPNTPEGVDDTLSNPIPHPVEAVMAMFFMSMTSFGDYYPALERTDHEFNGKLCFVIYMVIVAILLVNMLIAMMGNTYQKIAETRNEWQRQWARIVLVVERGVSPKERLTKLMWYSQPMSDGRRALVLRLNQSEEDKEEMKEILEMKRVHNRMGAKMRQRDEKEKAEREAAQPPPPATPGKLQSSTNLIDLSSPGVVNEKKSNNLINLG</sequence>
<feature type="transmembrane region" description="Helical" evidence="7">
    <location>
        <begin position="368"/>
        <end position="390"/>
    </location>
</feature>